<sequence>MPADLRQSNDEEPGYSRRRFGKGFAFYDAGGHKVEDEAIKKRLNALAVPPAYRNVWYCRDENGHIQATGYDEKGRKQYRYHDEYRLHAEADKFARTAEFGKALPKIRKRVAKDLRKRKLSRETVLAAVVRLLDTAHLRIGNRRYAKGNKSFGLTTLRVRHVERLKTRLKVNFRGKHGVKRDVTITEPALVRILSECQDLPGQELFQYLDDNGKRRTIDSADVNDYLRAISGTDFTAKKFRTWGASKLAMEEILAAKKERRPLSVANLIEPVAEALGNTPAVTRSSYIHPLLVEAVKAEPLDPLKGKKPVKRKRRGLSKAETQLLAFLDGDKKSMRRRLLNVLRVDRG</sequence>
<evidence type="ECO:0000313" key="4">
    <source>
        <dbReference type="Proteomes" id="UP000698028"/>
    </source>
</evidence>
<dbReference type="InterPro" id="IPR049331">
    <property type="entry name" value="Top1B_N_bact"/>
</dbReference>
<keyword evidence="4" id="KW-1185">Reference proteome</keyword>
<accession>A0ABS6V771</accession>
<feature type="domain" description="DNA topoisomerase IB N-terminal" evidence="2">
    <location>
        <begin position="23"/>
        <end position="71"/>
    </location>
</feature>
<dbReference type="Pfam" id="PF01028">
    <property type="entry name" value="Topoisom_I"/>
    <property type="match status" value="1"/>
</dbReference>
<dbReference type="EMBL" id="JAHVAH010000001">
    <property type="protein sequence ID" value="MBW0145423.1"/>
    <property type="molecule type" value="Genomic_DNA"/>
</dbReference>
<feature type="domain" description="DNA topoisomerase I catalytic core eukaryotic-type" evidence="1">
    <location>
        <begin position="87"/>
        <end position="283"/>
    </location>
</feature>
<evidence type="ECO:0000259" key="2">
    <source>
        <dbReference type="Pfam" id="PF21338"/>
    </source>
</evidence>
<comment type="caution">
    <text evidence="3">The sequence shown here is derived from an EMBL/GenBank/DDBJ whole genome shotgun (WGS) entry which is preliminary data.</text>
</comment>
<dbReference type="PROSITE" id="PS52038">
    <property type="entry name" value="TOPO_IB_2"/>
    <property type="match status" value="1"/>
</dbReference>
<evidence type="ECO:0000259" key="1">
    <source>
        <dbReference type="Pfam" id="PF01028"/>
    </source>
</evidence>
<name>A0ABS6V771_9SPHN</name>
<reference evidence="3 4" key="1">
    <citation type="submission" date="2021-07" db="EMBL/GenBank/DDBJ databases">
        <title>The draft genome sequence of Sphingomicrobium sp. B8.</title>
        <authorList>
            <person name="Mu L."/>
        </authorList>
    </citation>
    <scope>NUCLEOTIDE SEQUENCE [LARGE SCALE GENOMIC DNA]</scope>
    <source>
        <strain evidence="3 4">B8</strain>
    </source>
</reference>
<dbReference type="InterPro" id="IPR013500">
    <property type="entry name" value="TopoI_cat_euk"/>
</dbReference>
<dbReference type="Proteomes" id="UP000698028">
    <property type="component" value="Unassembled WGS sequence"/>
</dbReference>
<evidence type="ECO:0000313" key="3">
    <source>
        <dbReference type="EMBL" id="MBW0145423.1"/>
    </source>
</evidence>
<protein>
    <submittedName>
        <fullName evidence="3">DNA topoisomerase IB</fullName>
    </submittedName>
</protein>
<proteinExistence type="predicted"/>
<organism evidence="3 4">
    <name type="scientific">Sphingomicrobium clamense</name>
    <dbReference type="NCBI Taxonomy" id="2851013"/>
    <lineage>
        <taxon>Bacteria</taxon>
        <taxon>Pseudomonadati</taxon>
        <taxon>Pseudomonadota</taxon>
        <taxon>Alphaproteobacteria</taxon>
        <taxon>Sphingomonadales</taxon>
        <taxon>Sphingomonadaceae</taxon>
        <taxon>Sphingomicrobium</taxon>
    </lineage>
</organism>
<gene>
    <name evidence="3" type="ORF">KTQ36_08965</name>
</gene>
<dbReference type="RefSeq" id="WP_218633327.1">
    <property type="nucleotide sequence ID" value="NZ_JAHVAH010000001.1"/>
</dbReference>
<dbReference type="Pfam" id="PF21338">
    <property type="entry name" value="Top1B_N_bact"/>
    <property type="match status" value="1"/>
</dbReference>